<dbReference type="InterPro" id="IPR001911">
    <property type="entry name" value="Ribosomal_bS21"/>
</dbReference>
<reference evidence="5" key="2">
    <citation type="journal article" date="2014" name="PLoS Genet.">
        <title>Signature gene expression reveals novel clues to the molecular mechanisms of dimorphic transition in Penicillium marneffei.</title>
        <authorList>
            <person name="Yang E."/>
            <person name="Wang G."/>
            <person name="Cai J."/>
            <person name="Woo P.C."/>
            <person name="Lau S.K."/>
            <person name="Yuen K.-Y."/>
            <person name="Chow W.-N."/>
            <person name="Lin X."/>
        </authorList>
    </citation>
    <scope>NUCLEOTIDE SEQUENCE</scope>
    <source>
        <strain evidence="5">PM1</strain>
    </source>
</reference>
<protein>
    <recommendedName>
        <fullName evidence="6">37S ribosomal protein mrp21, mitochondrial</fullName>
    </recommendedName>
</protein>
<dbReference type="eggNOG" id="ENOG502SYGP">
    <property type="taxonomic scope" value="Eukaryota"/>
</dbReference>
<dbReference type="GO" id="GO:0070124">
    <property type="term" value="P:mitochondrial translational initiation"/>
    <property type="evidence" value="ECO:0007669"/>
    <property type="project" value="TreeGrafter"/>
</dbReference>
<feature type="compositionally biased region" description="Low complexity" evidence="4">
    <location>
        <begin position="57"/>
        <end position="73"/>
    </location>
</feature>
<comment type="caution">
    <text evidence="5">The sequence shown here is derived from an EMBL/GenBank/DDBJ whole genome shotgun (WGS) entry which is preliminary data.</text>
</comment>
<dbReference type="AlphaFoldDB" id="A0A093Y333"/>
<evidence type="ECO:0000256" key="3">
    <source>
        <dbReference type="ARBA" id="ARBA00023274"/>
    </source>
</evidence>
<accession>A0A093Y333</accession>
<evidence type="ECO:0000256" key="1">
    <source>
        <dbReference type="ARBA" id="ARBA00006640"/>
    </source>
</evidence>
<dbReference type="EMBL" id="JPOX01000004">
    <property type="protein sequence ID" value="KFX51913.1"/>
    <property type="molecule type" value="Genomic_DNA"/>
</dbReference>
<comment type="similarity">
    <text evidence="1">Belongs to the bacterial ribosomal protein bS21 family.</text>
</comment>
<organism evidence="5">
    <name type="scientific">Talaromyces marneffei PM1</name>
    <dbReference type="NCBI Taxonomy" id="1077442"/>
    <lineage>
        <taxon>Eukaryota</taxon>
        <taxon>Fungi</taxon>
        <taxon>Dikarya</taxon>
        <taxon>Ascomycota</taxon>
        <taxon>Pezizomycotina</taxon>
        <taxon>Eurotiomycetes</taxon>
        <taxon>Eurotiomycetidae</taxon>
        <taxon>Eurotiales</taxon>
        <taxon>Trichocomaceae</taxon>
        <taxon>Talaromyces</taxon>
        <taxon>Talaromyces sect. Talaromyces</taxon>
    </lineage>
</organism>
<evidence type="ECO:0000313" key="5">
    <source>
        <dbReference type="EMBL" id="KFX51913.1"/>
    </source>
</evidence>
<dbReference type="GO" id="GO:0003735">
    <property type="term" value="F:structural constituent of ribosome"/>
    <property type="evidence" value="ECO:0007669"/>
    <property type="project" value="InterPro"/>
</dbReference>
<feature type="compositionally biased region" description="Low complexity" evidence="4">
    <location>
        <begin position="25"/>
        <end position="36"/>
    </location>
</feature>
<keyword evidence="3" id="KW-0687">Ribonucleoprotein</keyword>
<dbReference type="InterPro" id="IPR052837">
    <property type="entry name" value="Mitoribosomal_bS21"/>
</dbReference>
<evidence type="ECO:0008006" key="6">
    <source>
        <dbReference type="Google" id="ProtNLM"/>
    </source>
</evidence>
<sequence>MAVQSSLVRCLRTSTTTFARPMPIRSRLSQLSQRSSYATDNAPSNPKPRTSIFDGMNTTNQPTTPSSSSSASNDIANANAKLSESIANIRKDFQYIKTPVNAPRASREFLKNPSLAAARAQQRAEGDLDNLLSRRAPAARRQQQQQTSSTIDGIASAIDAADPISPPRFRTTPMKLGTKLGRQVLVSADRGIDVAGAIRLVQMNCAVNGIRRQANLQKFHVRRGQRRKDLRSQRWRKLFKFSFDETVKKIQRMRDQGW</sequence>
<proteinExistence type="inferred from homology"/>
<gene>
    <name evidence="5" type="ORF">GQ26_0042710</name>
</gene>
<reference key="1">
    <citation type="journal article" date="2014" name="PLoS Genet.">
        <title>Signature Gene Expression Reveals Novel Clues to the Molecular Mechanisms of Dimorphic Transition in Penicillium marneffei.</title>
        <authorList>
            <person name="Yang E."/>
            <person name="Wang G."/>
            <person name="Cai J."/>
            <person name="Woo P.C."/>
            <person name="Lau S.K."/>
            <person name="Yuen K.-Y."/>
            <person name="Chow W.-N."/>
            <person name="Lin X."/>
        </authorList>
    </citation>
    <scope>NUCLEOTIDE SEQUENCE [LARGE SCALE GENOMIC DNA]</scope>
    <source>
        <strain>PM1</strain>
    </source>
</reference>
<dbReference type="HOGENOM" id="CLU_094306_0_0_1"/>
<dbReference type="PANTHER" id="PTHR41237:SF1">
    <property type="entry name" value="SMALL RIBOSOMAL SUBUNIT PROTEIN BS21M"/>
    <property type="match status" value="1"/>
</dbReference>
<feature type="region of interest" description="Disordered" evidence="4">
    <location>
        <begin position="21"/>
        <end position="73"/>
    </location>
</feature>
<evidence type="ECO:0000256" key="2">
    <source>
        <dbReference type="ARBA" id="ARBA00022980"/>
    </source>
</evidence>
<keyword evidence="2" id="KW-0689">Ribosomal protein</keyword>
<feature type="compositionally biased region" description="Polar residues" evidence="4">
    <location>
        <begin position="37"/>
        <end position="48"/>
    </location>
</feature>
<dbReference type="PANTHER" id="PTHR41237">
    <property type="entry name" value="37S RIBOSOMAL PROTEIN MRP21, MITOCHONDRIAL"/>
    <property type="match status" value="1"/>
</dbReference>
<evidence type="ECO:0000256" key="4">
    <source>
        <dbReference type="SAM" id="MobiDB-lite"/>
    </source>
</evidence>
<name>A0A093Y333_TALMA</name>
<dbReference type="GO" id="GO:0005763">
    <property type="term" value="C:mitochondrial small ribosomal subunit"/>
    <property type="evidence" value="ECO:0007669"/>
    <property type="project" value="TreeGrafter"/>
</dbReference>
<dbReference type="Pfam" id="PF01165">
    <property type="entry name" value="Ribosomal_S21"/>
    <property type="match status" value="1"/>
</dbReference>